<comment type="caution">
    <text evidence="2">The sequence shown here is derived from an EMBL/GenBank/DDBJ whole genome shotgun (WGS) entry which is preliminary data.</text>
</comment>
<evidence type="ECO:0000256" key="1">
    <source>
        <dbReference type="SAM" id="SignalP"/>
    </source>
</evidence>
<sequence length="241" mass="26446">MTAPVPARRRLTRLAVPLLCLSAALAGCSSTAQEAAPDESTVLGAATAAEMPFNSEFSRDGTYQSHTKVDGIDFVFNIWASKATPRMGEWYPKGDKYFSFTFQGYDTATPMRSAFARKRLVWLEKVQVTSTSTTASGRVETPYTLDAWAPDVTFDPEARTLGRKGMLITSPKGAFELRNQVIKDLADDTEGVTLTFRATAHVQERRNSKNYRSHEITLQIPVAIFASGTPTVPQPVPFNAS</sequence>
<evidence type="ECO:0000313" key="3">
    <source>
        <dbReference type="Proteomes" id="UP001596098"/>
    </source>
</evidence>
<dbReference type="Proteomes" id="UP001596098">
    <property type="component" value="Unassembled WGS sequence"/>
</dbReference>
<gene>
    <name evidence="2" type="ORF">ACFPWU_08185</name>
</gene>
<keyword evidence="3" id="KW-1185">Reference proteome</keyword>
<protein>
    <submittedName>
        <fullName evidence="2">Uncharacterized protein</fullName>
    </submittedName>
</protein>
<feature type="chain" id="PRO_5045221080" evidence="1">
    <location>
        <begin position="27"/>
        <end position="241"/>
    </location>
</feature>
<feature type="signal peptide" evidence="1">
    <location>
        <begin position="1"/>
        <end position="26"/>
    </location>
</feature>
<keyword evidence="1" id="KW-0732">Signal</keyword>
<organism evidence="2 3">
    <name type="scientific">Nocardioides yefusunii</name>
    <dbReference type="NCBI Taxonomy" id="2500546"/>
    <lineage>
        <taxon>Bacteria</taxon>
        <taxon>Bacillati</taxon>
        <taxon>Actinomycetota</taxon>
        <taxon>Actinomycetes</taxon>
        <taxon>Propionibacteriales</taxon>
        <taxon>Nocardioidaceae</taxon>
        <taxon>Nocardioides</taxon>
    </lineage>
</organism>
<dbReference type="RefSeq" id="WP_128220065.1">
    <property type="nucleotide sequence ID" value="NZ_CP034929.1"/>
</dbReference>
<dbReference type="EMBL" id="JBHSQI010000004">
    <property type="protein sequence ID" value="MFC6153638.1"/>
    <property type="molecule type" value="Genomic_DNA"/>
</dbReference>
<proteinExistence type="predicted"/>
<name>A0ABW1QWH9_9ACTN</name>
<reference evidence="3" key="1">
    <citation type="journal article" date="2019" name="Int. J. Syst. Evol. Microbiol.">
        <title>The Global Catalogue of Microorganisms (GCM) 10K type strain sequencing project: providing services to taxonomists for standard genome sequencing and annotation.</title>
        <authorList>
            <consortium name="The Broad Institute Genomics Platform"/>
            <consortium name="The Broad Institute Genome Sequencing Center for Infectious Disease"/>
            <person name="Wu L."/>
            <person name="Ma J."/>
        </authorList>
    </citation>
    <scope>NUCLEOTIDE SEQUENCE [LARGE SCALE GENOMIC DNA]</scope>
    <source>
        <strain evidence="3">DFY28</strain>
    </source>
</reference>
<accession>A0ABW1QWH9</accession>
<evidence type="ECO:0000313" key="2">
    <source>
        <dbReference type="EMBL" id="MFC6153638.1"/>
    </source>
</evidence>